<sequence length="154" mass="17601">MIQYILAFFVFVFSTLASWYEGSEIRSNPWEWKYSAFFSQMLHGSITNSSDISQLDHFIYAAKFKPAFPLLMALSIIYIVMLTGYWLCRRNNKRFRLFYAGSLLFWILGAIVADSPTIGGHYFTMLFMAAGAGSAAMALLSVLRAKCWRGEELK</sequence>
<feature type="transmembrane region" description="Helical" evidence="1">
    <location>
        <begin position="67"/>
        <end position="88"/>
    </location>
</feature>
<proteinExistence type="predicted"/>
<keyword evidence="1" id="KW-0472">Membrane</keyword>
<dbReference type="EMBL" id="JARTLI010000007">
    <property type="protein sequence ID" value="MED5051509.1"/>
    <property type="molecule type" value="Genomic_DNA"/>
</dbReference>
<keyword evidence="1" id="KW-1133">Transmembrane helix</keyword>
<organism evidence="2 3">
    <name type="scientific">Anoxybacteroides rupiense</name>
    <dbReference type="NCBI Taxonomy" id="311460"/>
    <lineage>
        <taxon>Bacteria</taxon>
        <taxon>Bacillati</taxon>
        <taxon>Bacillota</taxon>
        <taxon>Bacilli</taxon>
        <taxon>Bacillales</taxon>
        <taxon>Anoxybacillaceae</taxon>
        <taxon>Anoxybacteroides</taxon>
    </lineage>
</organism>
<name>A0ABD5IT72_9BACL</name>
<evidence type="ECO:0000313" key="3">
    <source>
        <dbReference type="Proteomes" id="UP001339962"/>
    </source>
</evidence>
<dbReference type="Pfam" id="PF14154">
    <property type="entry name" value="DUF4306"/>
    <property type="match status" value="1"/>
</dbReference>
<dbReference type="AlphaFoldDB" id="A0ABD5IT72"/>
<evidence type="ECO:0000313" key="2">
    <source>
        <dbReference type="EMBL" id="MED5051509.1"/>
    </source>
</evidence>
<reference evidence="2 3" key="1">
    <citation type="submission" date="2023-03" db="EMBL/GenBank/DDBJ databases">
        <title>Bacillus Genome Sequencing.</title>
        <authorList>
            <person name="Dunlap C."/>
        </authorList>
    </citation>
    <scope>NUCLEOTIDE SEQUENCE [LARGE SCALE GENOMIC DNA]</scope>
    <source>
        <strain evidence="2 3">NRS-38</strain>
    </source>
</reference>
<feature type="transmembrane region" description="Helical" evidence="1">
    <location>
        <begin position="95"/>
        <end position="113"/>
    </location>
</feature>
<dbReference type="RefSeq" id="WP_249218669.1">
    <property type="nucleotide sequence ID" value="NZ_JAGUQN010000022.1"/>
</dbReference>
<feature type="transmembrane region" description="Helical" evidence="1">
    <location>
        <begin position="119"/>
        <end position="143"/>
    </location>
</feature>
<gene>
    <name evidence="2" type="ORF">P9850_06490</name>
</gene>
<accession>A0ABD5IT72</accession>
<dbReference type="Proteomes" id="UP001339962">
    <property type="component" value="Unassembled WGS sequence"/>
</dbReference>
<keyword evidence="1" id="KW-0812">Transmembrane</keyword>
<dbReference type="InterPro" id="IPR025440">
    <property type="entry name" value="DUF4306"/>
</dbReference>
<protein>
    <submittedName>
        <fullName evidence="2">YjdJ family protein</fullName>
    </submittedName>
</protein>
<comment type="caution">
    <text evidence="2">The sequence shown here is derived from an EMBL/GenBank/DDBJ whole genome shotgun (WGS) entry which is preliminary data.</text>
</comment>
<evidence type="ECO:0000256" key="1">
    <source>
        <dbReference type="SAM" id="Phobius"/>
    </source>
</evidence>